<dbReference type="InterPro" id="IPR041049">
    <property type="entry name" value="DUF5615"/>
</dbReference>
<dbReference type="Proteomes" id="UP000177870">
    <property type="component" value="Chromosome"/>
</dbReference>
<evidence type="ECO:0000313" key="2">
    <source>
        <dbReference type="EMBL" id="AOW98764.1"/>
    </source>
</evidence>
<evidence type="ECO:0000259" key="1">
    <source>
        <dbReference type="Pfam" id="PF18480"/>
    </source>
</evidence>
<dbReference type="RefSeq" id="WP_070391271.1">
    <property type="nucleotide sequence ID" value="NZ_CP017599.1"/>
</dbReference>
<feature type="domain" description="DUF5615" evidence="1">
    <location>
        <begin position="4"/>
        <end position="99"/>
    </location>
</feature>
<dbReference type="OrthoDB" id="572420at2"/>
<accession>A0A1D8TMC0</accession>
<protein>
    <recommendedName>
        <fullName evidence="1">DUF5615 domain-containing protein</fullName>
    </recommendedName>
</protein>
<evidence type="ECO:0000313" key="3">
    <source>
        <dbReference type="Proteomes" id="UP000177870"/>
    </source>
</evidence>
<dbReference type="STRING" id="1458985.BJP34_04240"/>
<name>A0A1D8TMC0_9CYAN</name>
<dbReference type="EMBL" id="CP017599">
    <property type="protein sequence ID" value="AOW98764.1"/>
    <property type="molecule type" value="Genomic_DNA"/>
</dbReference>
<reference evidence="3" key="1">
    <citation type="submission" date="2016-10" db="EMBL/GenBank/DDBJ databases">
        <title>Comparative genomics uncovers the prolific and rare metabolic potential of the cyanobacterial genus Moorea.</title>
        <authorList>
            <person name="Leao T."/>
            <person name="Castelao G."/>
            <person name="Korobeynikov A."/>
            <person name="Monroe E.A."/>
            <person name="Podell S."/>
            <person name="Glukhov E."/>
            <person name="Allen E."/>
            <person name="Gerwick W.H."/>
            <person name="Gerwick L."/>
        </authorList>
    </citation>
    <scope>NUCLEOTIDE SEQUENCE [LARGE SCALE GENOMIC DNA]</scope>
    <source>
        <strain evidence="3">PAL-8-15-08-1</strain>
    </source>
</reference>
<proteinExistence type="predicted"/>
<dbReference type="AlphaFoldDB" id="A0A1D8TMC0"/>
<dbReference type="Pfam" id="PF18480">
    <property type="entry name" value="DUF5615"/>
    <property type="match status" value="1"/>
</dbReference>
<sequence>MTINYLLDEHIPLSYRTQMLRRYPQLKVWAIGDPNTPPKGTSDPDILRWCEDNGFILVTNNRKTMPVHLKDHLAAGLHVPGIFIINEDMSMGQIMEELIIIAEASIEDEYKDQISFMPLL</sequence>
<organism evidence="2 3">
    <name type="scientific">Moorena producens PAL-8-15-08-1</name>
    <dbReference type="NCBI Taxonomy" id="1458985"/>
    <lineage>
        <taxon>Bacteria</taxon>
        <taxon>Bacillati</taxon>
        <taxon>Cyanobacteriota</taxon>
        <taxon>Cyanophyceae</taxon>
        <taxon>Coleofasciculales</taxon>
        <taxon>Coleofasciculaceae</taxon>
        <taxon>Moorena</taxon>
    </lineage>
</organism>
<gene>
    <name evidence="2" type="ORF">BJP34_04240</name>
</gene>
<dbReference type="KEGG" id="mpro:BJP34_04240"/>